<feature type="region of interest" description="Disordered" evidence="1">
    <location>
        <begin position="1"/>
        <end position="67"/>
    </location>
</feature>
<dbReference type="Proteomes" id="UP000059680">
    <property type="component" value="Chromosome 5"/>
</dbReference>
<protein>
    <submittedName>
        <fullName evidence="2">Os05g0543800 protein</fullName>
    </submittedName>
</protein>
<keyword evidence="3" id="KW-1185">Reference proteome</keyword>
<accession>A0A0P0WQI1</accession>
<proteinExistence type="predicted"/>
<gene>
    <name evidence="2" type="ordered locus">Os05g0543800</name>
    <name evidence="2" type="ORF">OSNPB_050543800</name>
</gene>
<feature type="compositionally biased region" description="Gly residues" evidence="1">
    <location>
        <begin position="18"/>
        <end position="28"/>
    </location>
</feature>
<dbReference type="ExpressionAtlas" id="A0A0P0WQI1">
    <property type="expression patterns" value="baseline and differential"/>
</dbReference>
<sequence length="137" mass="14069">MGMRRGSGGAGADQEGGVPMGGSRGSGDAGTNKEHGVPMGGRRGSGGAGADQEGGIPMGGRSGGSGAGFGLDWVWDWRNPNRSVPPPPTEDIPAVPGSSGVLPLSNLQRYICHSFLLLVISIDICTSSSYHYLRRFI</sequence>
<feature type="compositionally biased region" description="Gly residues" evidence="1">
    <location>
        <begin position="1"/>
        <end position="11"/>
    </location>
</feature>
<feature type="compositionally biased region" description="Gly residues" evidence="1">
    <location>
        <begin position="56"/>
        <end position="67"/>
    </location>
</feature>
<evidence type="ECO:0000313" key="2">
    <source>
        <dbReference type="EMBL" id="BAS95155.1"/>
    </source>
</evidence>
<reference evidence="2 3" key="2">
    <citation type="journal article" date="2013" name="Plant Cell Physiol.">
        <title>Rice Annotation Project Database (RAP-DB): an integrative and interactive database for rice genomics.</title>
        <authorList>
            <person name="Sakai H."/>
            <person name="Lee S.S."/>
            <person name="Tanaka T."/>
            <person name="Numa H."/>
            <person name="Kim J."/>
            <person name="Kawahara Y."/>
            <person name="Wakimoto H."/>
            <person name="Yang C.C."/>
            <person name="Iwamoto M."/>
            <person name="Abe T."/>
            <person name="Yamada Y."/>
            <person name="Muto A."/>
            <person name="Inokuchi H."/>
            <person name="Ikemura T."/>
            <person name="Matsumoto T."/>
            <person name="Sasaki T."/>
            <person name="Itoh T."/>
        </authorList>
    </citation>
    <scope>NUCLEOTIDE SEQUENCE [LARGE SCALE GENOMIC DNA]</scope>
    <source>
        <strain evidence="3">cv. Nipponbare</strain>
    </source>
</reference>
<name>A0A0P0WQI1_ORYSJ</name>
<dbReference type="EMBL" id="AP014961">
    <property type="protein sequence ID" value="BAS95155.1"/>
    <property type="molecule type" value="Genomic_DNA"/>
</dbReference>
<dbReference type="Gramene" id="Os05t0543800-02">
    <property type="protein sequence ID" value="Os05t0543800-02"/>
    <property type="gene ID" value="Os05g0543800"/>
</dbReference>
<feature type="compositionally biased region" description="Gly residues" evidence="1">
    <location>
        <begin position="38"/>
        <end position="49"/>
    </location>
</feature>
<reference evidence="2 3" key="3">
    <citation type="journal article" date="2013" name="Rice">
        <title>Improvement of the Oryza sativa Nipponbare reference genome using next generation sequence and optical map data.</title>
        <authorList>
            <person name="Kawahara Y."/>
            <person name="de la Bastide M."/>
            <person name="Hamilton J.P."/>
            <person name="Kanamori H."/>
            <person name="McCombie W.R."/>
            <person name="Ouyang S."/>
            <person name="Schwartz D.C."/>
            <person name="Tanaka T."/>
            <person name="Wu J."/>
            <person name="Zhou S."/>
            <person name="Childs K.L."/>
            <person name="Davidson R.M."/>
            <person name="Lin H."/>
            <person name="Quesada-Ocampo L."/>
            <person name="Vaillancourt B."/>
            <person name="Sakai H."/>
            <person name="Lee S.S."/>
            <person name="Kim J."/>
            <person name="Numa H."/>
            <person name="Itoh T."/>
            <person name="Buell C.R."/>
            <person name="Matsumoto T."/>
        </authorList>
    </citation>
    <scope>NUCLEOTIDE SEQUENCE [LARGE SCALE GENOMIC DNA]</scope>
    <source>
        <strain evidence="3">cv. Nipponbare</strain>
    </source>
</reference>
<dbReference type="AlphaFoldDB" id="A0A0P0WQI1"/>
<reference evidence="3" key="1">
    <citation type="journal article" date="2005" name="Nature">
        <title>The map-based sequence of the rice genome.</title>
        <authorList>
            <consortium name="International rice genome sequencing project (IRGSP)"/>
            <person name="Matsumoto T."/>
            <person name="Wu J."/>
            <person name="Kanamori H."/>
            <person name="Katayose Y."/>
            <person name="Fujisawa M."/>
            <person name="Namiki N."/>
            <person name="Mizuno H."/>
            <person name="Yamamoto K."/>
            <person name="Antonio B.A."/>
            <person name="Baba T."/>
            <person name="Sakata K."/>
            <person name="Nagamura Y."/>
            <person name="Aoki H."/>
            <person name="Arikawa K."/>
            <person name="Arita K."/>
            <person name="Bito T."/>
            <person name="Chiden Y."/>
            <person name="Fujitsuka N."/>
            <person name="Fukunaka R."/>
            <person name="Hamada M."/>
            <person name="Harada C."/>
            <person name="Hayashi A."/>
            <person name="Hijishita S."/>
            <person name="Honda M."/>
            <person name="Hosokawa S."/>
            <person name="Ichikawa Y."/>
            <person name="Idonuma A."/>
            <person name="Iijima M."/>
            <person name="Ikeda M."/>
            <person name="Ikeno M."/>
            <person name="Ito K."/>
            <person name="Ito S."/>
            <person name="Ito T."/>
            <person name="Ito Y."/>
            <person name="Ito Y."/>
            <person name="Iwabuchi A."/>
            <person name="Kamiya K."/>
            <person name="Karasawa W."/>
            <person name="Kurita K."/>
            <person name="Katagiri S."/>
            <person name="Kikuta A."/>
            <person name="Kobayashi H."/>
            <person name="Kobayashi N."/>
            <person name="Machita K."/>
            <person name="Maehara T."/>
            <person name="Masukawa M."/>
            <person name="Mizubayashi T."/>
            <person name="Mukai Y."/>
            <person name="Nagasaki H."/>
            <person name="Nagata Y."/>
            <person name="Naito S."/>
            <person name="Nakashima M."/>
            <person name="Nakama Y."/>
            <person name="Nakamichi Y."/>
            <person name="Nakamura M."/>
            <person name="Meguro A."/>
            <person name="Negishi M."/>
            <person name="Ohta I."/>
            <person name="Ohta T."/>
            <person name="Okamoto M."/>
            <person name="Ono N."/>
            <person name="Saji S."/>
            <person name="Sakaguchi M."/>
            <person name="Sakai K."/>
            <person name="Shibata M."/>
            <person name="Shimokawa T."/>
            <person name="Song J."/>
            <person name="Takazaki Y."/>
            <person name="Terasawa K."/>
            <person name="Tsugane M."/>
            <person name="Tsuji K."/>
            <person name="Ueda S."/>
            <person name="Waki K."/>
            <person name="Yamagata H."/>
            <person name="Yamamoto M."/>
            <person name="Yamamoto S."/>
            <person name="Yamane H."/>
            <person name="Yoshiki S."/>
            <person name="Yoshihara R."/>
            <person name="Yukawa K."/>
            <person name="Zhong H."/>
            <person name="Yano M."/>
            <person name="Yuan Q."/>
            <person name="Ouyang S."/>
            <person name="Liu J."/>
            <person name="Jones K.M."/>
            <person name="Gansberger K."/>
            <person name="Moffat K."/>
            <person name="Hill J."/>
            <person name="Bera J."/>
            <person name="Fadrosh D."/>
            <person name="Jin S."/>
            <person name="Johri S."/>
            <person name="Kim M."/>
            <person name="Overton L."/>
            <person name="Reardon M."/>
            <person name="Tsitrin T."/>
            <person name="Vuong H."/>
            <person name="Weaver B."/>
            <person name="Ciecko A."/>
            <person name="Tallon L."/>
            <person name="Jackson J."/>
            <person name="Pai G."/>
            <person name="Aken S.V."/>
            <person name="Utterback T."/>
            <person name="Reidmuller S."/>
            <person name="Feldblyum T."/>
            <person name="Hsiao J."/>
            <person name="Zismann V."/>
            <person name="Iobst S."/>
            <person name="de Vazeille A.R."/>
            <person name="Buell C.R."/>
            <person name="Ying K."/>
            <person name="Li Y."/>
            <person name="Lu T."/>
            <person name="Huang Y."/>
            <person name="Zhao Q."/>
            <person name="Feng Q."/>
            <person name="Zhang L."/>
            <person name="Zhu J."/>
            <person name="Weng Q."/>
            <person name="Mu J."/>
            <person name="Lu Y."/>
            <person name="Fan D."/>
            <person name="Liu Y."/>
            <person name="Guan J."/>
            <person name="Zhang Y."/>
            <person name="Yu S."/>
            <person name="Liu X."/>
            <person name="Zhang Y."/>
            <person name="Hong G."/>
            <person name="Han B."/>
            <person name="Choisne N."/>
            <person name="Demange N."/>
            <person name="Orjeda G."/>
            <person name="Samain S."/>
            <person name="Cattolico L."/>
            <person name="Pelletier E."/>
            <person name="Couloux A."/>
            <person name="Segurens B."/>
            <person name="Wincker P."/>
            <person name="D'Hont A."/>
            <person name="Scarpelli C."/>
            <person name="Weissenbach J."/>
            <person name="Salanoubat M."/>
            <person name="Quetier F."/>
            <person name="Yu Y."/>
            <person name="Kim H.R."/>
            <person name="Rambo T."/>
            <person name="Currie J."/>
            <person name="Collura K."/>
            <person name="Luo M."/>
            <person name="Yang T."/>
            <person name="Ammiraju J.S.S."/>
            <person name="Engler F."/>
            <person name="Soderlund C."/>
            <person name="Wing R.A."/>
            <person name="Palmer L.E."/>
            <person name="de la Bastide M."/>
            <person name="Spiegel L."/>
            <person name="Nascimento L."/>
            <person name="Zutavern T."/>
            <person name="O'Shaughnessy A."/>
            <person name="Dike S."/>
            <person name="Dedhia N."/>
            <person name="Preston R."/>
            <person name="Balija V."/>
            <person name="McCombie W.R."/>
            <person name="Chow T."/>
            <person name="Chen H."/>
            <person name="Chung M."/>
            <person name="Chen C."/>
            <person name="Shaw J."/>
            <person name="Wu H."/>
            <person name="Hsiao K."/>
            <person name="Chao Y."/>
            <person name="Chu M."/>
            <person name="Cheng C."/>
            <person name="Hour A."/>
            <person name="Lee P."/>
            <person name="Lin S."/>
            <person name="Lin Y."/>
            <person name="Liou J."/>
            <person name="Liu S."/>
            <person name="Hsing Y."/>
            <person name="Raghuvanshi S."/>
            <person name="Mohanty A."/>
            <person name="Bharti A.K."/>
            <person name="Gaur A."/>
            <person name="Gupta V."/>
            <person name="Kumar D."/>
            <person name="Ravi V."/>
            <person name="Vij S."/>
            <person name="Kapur A."/>
            <person name="Khurana P."/>
            <person name="Khurana P."/>
            <person name="Khurana J.P."/>
            <person name="Tyagi A.K."/>
            <person name="Gaikwad K."/>
            <person name="Singh A."/>
            <person name="Dalal V."/>
            <person name="Srivastava S."/>
            <person name="Dixit A."/>
            <person name="Pal A.K."/>
            <person name="Ghazi I.A."/>
            <person name="Yadav M."/>
            <person name="Pandit A."/>
            <person name="Bhargava A."/>
            <person name="Sureshbabu K."/>
            <person name="Batra K."/>
            <person name="Sharma T.R."/>
            <person name="Mohapatra T."/>
            <person name="Singh N.K."/>
            <person name="Messing J."/>
            <person name="Nelson A.B."/>
            <person name="Fuks G."/>
            <person name="Kavchok S."/>
            <person name="Keizer G."/>
            <person name="Linton E."/>
            <person name="Llaca V."/>
            <person name="Song R."/>
            <person name="Tanyolac B."/>
            <person name="Young S."/>
            <person name="Ho-Il K."/>
            <person name="Hahn J.H."/>
            <person name="Sangsakoo G."/>
            <person name="Vanavichit A."/>
            <person name="de Mattos Luiz.A.T."/>
            <person name="Zimmer P.D."/>
            <person name="Malone G."/>
            <person name="Dellagostin O."/>
            <person name="de Oliveira A.C."/>
            <person name="Bevan M."/>
            <person name="Bancroft I."/>
            <person name="Minx P."/>
            <person name="Cordum H."/>
            <person name="Wilson R."/>
            <person name="Cheng Z."/>
            <person name="Jin W."/>
            <person name="Jiang J."/>
            <person name="Leong S.A."/>
            <person name="Iwama H."/>
            <person name="Gojobori T."/>
            <person name="Itoh T."/>
            <person name="Niimura Y."/>
            <person name="Fujii Y."/>
            <person name="Habara T."/>
            <person name="Sakai H."/>
            <person name="Sato Y."/>
            <person name="Wilson G."/>
            <person name="Kumar K."/>
            <person name="McCouch S."/>
            <person name="Juretic N."/>
            <person name="Hoen D."/>
            <person name="Wright S."/>
            <person name="Bruskiewich R."/>
            <person name="Bureau T."/>
            <person name="Miyao A."/>
            <person name="Hirochika H."/>
            <person name="Nishikawa T."/>
            <person name="Kadowaki K."/>
            <person name="Sugiura M."/>
            <person name="Burr B."/>
            <person name="Sasaki T."/>
        </authorList>
    </citation>
    <scope>NUCLEOTIDE SEQUENCE [LARGE SCALE GENOMIC DNA]</scope>
    <source>
        <strain evidence="3">cv. Nipponbare</strain>
    </source>
</reference>
<evidence type="ECO:0000313" key="3">
    <source>
        <dbReference type="Proteomes" id="UP000059680"/>
    </source>
</evidence>
<organism evidence="2 3">
    <name type="scientific">Oryza sativa subsp. japonica</name>
    <name type="common">Rice</name>
    <dbReference type="NCBI Taxonomy" id="39947"/>
    <lineage>
        <taxon>Eukaryota</taxon>
        <taxon>Viridiplantae</taxon>
        <taxon>Streptophyta</taxon>
        <taxon>Embryophyta</taxon>
        <taxon>Tracheophyta</taxon>
        <taxon>Spermatophyta</taxon>
        <taxon>Magnoliopsida</taxon>
        <taxon>Liliopsida</taxon>
        <taxon>Poales</taxon>
        <taxon>Poaceae</taxon>
        <taxon>BOP clade</taxon>
        <taxon>Oryzoideae</taxon>
        <taxon>Oryzeae</taxon>
        <taxon>Oryzinae</taxon>
        <taxon>Oryza</taxon>
        <taxon>Oryza sativa</taxon>
    </lineage>
</organism>
<evidence type="ECO:0000256" key="1">
    <source>
        <dbReference type="SAM" id="MobiDB-lite"/>
    </source>
</evidence>